<evidence type="ECO:0008006" key="3">
    <source>
        <dbReference type="Google" id="ProtNLM"/>
    </source>
</evidence>
<dbReference type="Proteomes" id="UP000290287">
    <property type="component" value="Unassembled WGS sequence"/>
</dbReference>
<dbReference type="AlphaFoldDB" id="A0A4V1LT92"/>
<name>A0A4V1LT92_9GAMM</name>
<sequence length="122" mass="14337">MYRYSHPEFEGVIFKNDWLMIKDTTLTINAGYAWDGATPKWQPFGLFTVGTPDGALRFNLPWTYQATLVHDALTQFRDTLPLSKRQVTQIFDDQLYELKWPLRKLYVWAVDRFGPQDFAGDR</sequence>
<keyword evidence="2" id="KW-1185">Reference proteome</keyword>
<dbReference type="OrthoDB" id="8706764at2"/>
<comment type="caution">
    <text evidence="1">The sequence shown here is derived from an EMBL/GenBank/DDBJ whole genome shotgun (WGS) entry which is preliminary data.</text>
</comment>
<reference evidence="1 2" key="1">
    <citation type="submission" date="2017-10" db="EMBL/GenBank/DDBJ databases">
        <title>Nyctiphanis sp. nov., isolated from the stomach of the euphausiid Nyctiphanes simplex (Hansen, 1911) in the Gulf of California.</title>
        <authorList>
            <person name="Gomez-Gil B."/>
            <person name="Aguilar-Mendez M."/>
            <person name="Lopez-Cortes A."/>
            <person name="Gomez-Gutierrez J."/>
            <person name="Roque A."/>
            <person name="Lang E."/>
            <person name="Gonzalez-Castillo A."/>
        </authorList>
    </citation>
    <scope>NUCLEOTIDE SEQUENCE [LARGE SCALE GENOMIC DNA]</scope>
    <source>
        <strain evidence="1 2">CAIM 600</strain>
    </source>
</reference>
<evidence type="ECO:0000313" key="1">
    <source>
        <dbReference type="EMBL" id="RXJ74388.1"/>
    </source>
</evidence>
<dbReference type="EMBL" id="PEIB01000003">
    <property type="protein sequence ID" value="RXJ74388.1"/>
    <property type="molecule type" value="Genomic_DNA"/>
</dbReference>
<proteinExistence type="predicted"/>
<evidence type="ECO:0000313" key="2">
    <source>
        <dbReference type="Proteomes" id="UP000290287"/>
    </source>
</evidence>
<protein>
    <recommendedName>
        <fullName evidence="3">DUF1353 domain-containing protein</fullName>
    </recommendedName>
</protein>
<organism evidence="1 2">
    <name type="scientific">Veronia nyctiphanis</name>
    <dbReference type="NCBI Taxonomy" id="1278244"/>
    <lineage>
        <taxon>Bacteria</taxon>
        <taxon>Pseudomonadati</taxon>
        <taxon>Pseudomonadota</taxon>
        <taxon>Gammaproteobacteria</taxon>
        <taxon>Vibrionales</taxon>
        <taxon>Vibrionaceae</taxon>
        <taxon>Veronia</taxon>
    </lineage>
</organism>
<accession>A0A4V1LT92</accession>
<gene>
    <name evidence="1" type="ORF">CS022_04090</name>
</gene>